<dbReference type="EMBL" id="OVEO01000009">
    <property type="protein sequence ID" value="SPQ98277.1"/>
    <property type="molecule type" value="Genomic_DNA"/>
</dbReference>
<dbReference type="InterPro" id="IPR000225">
    <property type="entry name" value="Armadillo"/>
</dbReference>
<dbReference type="Gene3D" id="1.25.10.10">
    <property type="entry name" value="Leucine-rich Repeat Variant"/>
    <property type="match status" value="7"/>
</dbReference>
<evidence type="ECO:0000256" key="3">
    <source>
        <dbReference type="ARBA" id="ARBA00010553"/>
    </source>
</evidence>
<feature type="region of interest" description="Disordered" evidence="9">
    <location>
        <begin position="1"/>
        <end position="41"/>
    </location>
</feature>
<keyword evidence="7" id="KW-0449">Lipoprotein</keyword>
<dbReference type="InterPro" id="IPR006911">
    <property type="entry name" value="ARM-rpt_dom"/>
</dbReference>
<comment type="similarity">
    <text evidence="2">Belongs to the beta-catenin family.</text>
</comment>
<evidence type="ECO:0000259" key="10">
    <source>
        <dbReference type="Pfam" id="PF04826"/>
    </source>
</evidence>
<dbReference type="PANTHER" id="PTHR47249:SF1">
    <property type="entry name" value="VACUOLAR PROTEIN 8"/>
    <property type="match status" value="1"/>
</dbReference>
<dbReference type="Proteomes" id="UP000290189">
    <property type="component" value="Unassembled WGS sequence"/>
</dbReference>
<dbReference type="GO" id="GO:0043495">
    <property type="term" value="F:protein-membrane adaptor activity"/>
    <property type="evidence" value="ECO:0007669"/>
    <property type="project" value="InterPro"/>
</dbReference>
<dbReference type="InterPro" id="IPR016024">
    <property type="entry name" value="ARM-type_fold"/>
</dbReference>
<dbReference type="InterPro" id="IPR045156">
    <property type="entry name" value="Vac8"/>
</dbReference>
<evidence type="ECO:0000313" key="12">
    <source>
        <dbReference type="Proteomes" id="UP000290189"/>
    </source>
</evidence>
<evidence type="ECO:0000256" key="7">
    <source>
        <dbReference type="ARBA" id="ARBA00023288"/>
    </source>
</evidence>
<dbReference type="GO" id="GO:0071562">
    <property type="term" value="P:nucleus-vacuole junction assembly"/>
    <property type="evidence" value="ECO:0007669"/>
    <property type="project" value="InterPro"/>
</dbReference>
<comment type="similarity">
    <text evidence="3">Belongs to the eutherian X-chromosome-specific Armcx family.</text>
</comment>
<evidence type="ECO:0000256" key="9">
    <source>
        <dbReference type="SAM" id="MobiDB-lite"/>
    </source>
</evidence>
<gene>
    <name evidence="11" type="ORF">PLBR_LOCUS5492</name>
</gene>
<keyword evidence="6" id="KW-0472">Membrane</keyword>
<evidence type="ECO:0000256" key="8">
    <source>
        <dbReference type="ARBA" id="ARBA00026209"/>
    </source>
</evidence>
<geneLocation type="mitochondrion" evidence="11"/>
<keyword evidence="5" id="KW-0677">Repeat</keyword>
<feature type="domain" description="Armadillo repeat-containing" evidence="10">
    <location>
        <begin position="1134"/>
        <end position="1271"/>
    </location>
</feature>
<feature type="region of interest" description="Disordered" evidence="9">
    <location>
        <begin position="2464"/>
        <end position="2486"/>
    </location>
</feature>
<evidence type="ECO:0000256" key="1">
    <source>
        <dbReference type="ARBA" id="ARBA00004592"/>
    </source>
</evidence>
<evidence type="ECO:0000256" key="5">
    <source>
        <dbReference type="ARBA" id="ARBA00022737"/>
    </source>
</evidence>
<keyword evidence="4" id="KW-0926">Vacuole</keyword>
<proteinExistence type="inferred from homology"/>
<dbReference type="InterPro" id="IPR011989">
    <property type="entry name" value="ARM-like"/>
</dbReference>
<organism evidence="11 12">
    <name type="scientific">Plasmodiophora brassicae</name>
    <name type="common">Clubroot disease agent</name>
    <dbReference type="NCBI Taxonomy" id="37360"/>
    <lineage>
        <taxon>Eukaryota</taxon>
        <taxon>Sar</taxon>
        <taxon>Rhizaria</taxon>
        <taxon>Endomyxa</taxon>
        <taxon>Phytomyxea</taxon>
        <taxon>Plasmodiophorida</taxon>
        <taxon>Plasmodiophoridae</taxon>
        <taxon>Plasmodiophora</taxon>
    </lineage>
</organism>
<protein>
    <recommendedName>
        <fullName evidence="8">Vacuolar protein 8</fullName>
    </recommendedName>
</protein>
<dbReference type="SUPFAM" id="SSF48371">
    <property type="entry name" value="ARM repeat"/>
    <property type="match status" value="6"/>
</dbReference>
<evidence type="ECO:0000256" key="4">
    <source>
        <dbReference type="ARBA" id="ARBA00022554"/>
    </source>
</evidence>
<name>A0A3P3YDL2_PLABS</name>
<dbReference type="Pfam" id="PF04826">
    <property type="entry name" value="Arm_2"/>
    <property type="match status" value="1"/>
</dbReference>
<dbReference type="SMART" id="SM00185">
    <property type="entry name" value="ARM"/>
    <property type="match status" value="6"/>
</dbReference>
<evidence type="ECO:0000256" key="2">
    <source>
        <dbReference type="ARBA" id="ARBA00005462"/>
    </source>
</evidence>
<keyword evidence="11" id="KW-0496">Mitochondrion</keyword>
<evidence type="ECO:0000313" key="11">
    <source>
        <dbReference type="EMBL" id="SPQ98277.1"/>
    </source>
</evidence>
<dbReference type="GO" id="GO:0005774">
    <property type="term" value="C:vacuolar membrane"/>
    <property type="evidence" value="ECO:0007669"/>
    <property type="project" value="UniProtKB-SubCell"/>
</dbReference>
<evidence type="ECO:0000256" key="6">
    <source>
        <dbReference type="ARBA" id="ARBA00023136"/>
    </source>
</evidence>
<dbReference type="PANTHER" id="PTHR47249">
    <property type="entry name" value="VACUOLAR PROTEIN 8"/>
    <property type="match status" value="1"/>
</dbReference>
<sequence>MVGRPMSSGSERKPSKSAESSSRPTDPKKSVSGKAPAEVAAAPVPRPKGTFWDSNVLLVGDPLSHLGTLAGVAQLPISQLLIPLQKRSTIYARRQCAYSFATYASPVSPIENAWEQIIMMDDHAGFRAIVALVRDRDPVCQRFGALAMQLLAMRPEALPHLAKVNALEYVLPRALILDGGRKDWDADAQRYCIIASENMSLDVDRHRFVMGFLNEIVHMIERPPHPSYRASAIGICRNLALSPRFRPNLLPAVRACVAILKTQAQTIECRTKAADFLALVSDSDVAKAYLLSRRIFTIVVNVVEACTGDPEESRMLGNIALMLQNFALVVEAHRGMLDDDTLLTIMVLGSMTHVADCLIGITRVLQILSSYPARITLLVNLKGIEIVLQAFFLCDHIECRLAALGFVANLVHYPRYHDRLVLNRAPEAIAIGLQNSHHDCLAPSIKAAAYITREVRHQAAFSPGAIIPIVFRVLVDTKRASLETRDHALVTLANLAADPGNHPVLLGQFRKHEAAILALTTTATLDDTLVYLGKFLCNLMTTEDREIRAFIGRPAVLSQIAKLFATVNVNVVKCGLAVLAGLLRDDDDVRVAVTRACYGGLRFVARLWCSETYHYMVAMILSNLTRSRAVVETYPWQDWLDLAEHLLAEPWAKVSRKGMEFLLNIADLNAVQEAALKTTLINRMFTSVVKQDHSFPLALHVLAKFSAGILPLRLKVAERNCIGVFARLLLSRCKHWRKYALLCIGNFTSMEETPLPLTRVNLIKHMVDLADDKDADLEETRFCTYALANMSYHECNRQDLLNSASFLFRKLAVVIESGDLMILRGLAQFLLNMCFHLRHTHMFGSNLVVQTILRIARFLDTTTKVFAIQALHCLAEVPRNGRAFIEGGVVQFLKDEGLDYKRRDASATRQLCQFMSYACLIDDVASACSQQDLVPTLLYLTTHPEESVQLDVLKVMVSMAKNPAAQAGLVSHAMVDLVTLLECDHPDKRLMAALAIGHVICRLDAQRLIAQACRDSIYKDLLCSPFPEVSLVAVWIMAHLIHERDDHDDGAAGNDFAFDDPELVASRAASVLTNEERERNRVLAVNVMGQLADLALNSEATPALAKYATLAVVRFSSAPHLHNVLKASCAKVVEQMFEIASSEDAEMRPVMVTMLANLSTNRENHAFLEKHVDVSRLDLMVGGDDLETQTVAISAVSGLAMTPGNAQQMVDGARILPIMSTMCKSDDKMQLQSIAAVFVNLSEHPGCRVGMLDQQVIQGIISLLQSNETKTQYNACRALSNLLNVPDAIIQLRDMDHTLVSNTLWGVVPSKSPSVVGVALRVLCFLGGRDDFYFLMNNDDGIACLVGVARNTARRDHDRDDCEYHSAVVLRACCEMPRLLPMLVRKGIVDTLLGFCRAAPRTSPVHLLGVTGLEDVARFPDGKKSCLEAGDYFRDTLIALIDEGNVALLRHVLAIVLRMSDTPEWNVAFGVDGWSRVLACFVHDDDSIVRLAVRVIASYSRHVSCFEFLTHPDSVAVIRSLLVGRVPALDRTSLSLVGTIANLSRHSATNASVHIDLRRLGLADIMEHVLWDLDLDASDALRCAMMAEALIALTHLEEDGSRAILFSHPDALDRLTQLATTSSDIRLLLCKALDVLSQSQGNFPFLTPDTSSAAASLAPLFGMADVTDLPFQWSCLKTIHNIVSAGLDADLMRSSSLSDAQIGQLIGIVRWQCPESRSARTLRDAIQCRHGAMAIIRQLSCSMSLVEAPVAMFRMLLDVVADDDPYAFFPILARGHPAPADVWPVDPDWSHWVNLVAHGVNTDSLKNPWNDVPAPVDPPDLPEQCRLHFDPQLRLDAINALANLSLSSRTHRTLLDAGAIVILQSFIHATSHLPNCQRLGTQCLANVVQSMTDEMIEAHEFDFAGLGDALTLLQSQERRCKKGTPAFVLRRDTTRTLLLAMARLSSHRTFRLDERDREFVSAGALIPLLKNEDQATVHFAFLTLVNAIVKSSALHVDMHRERYVEHLMRFLRDRDPVVQWLSLFAIAELFDQSSIGADQIIEHSLLTVVISLAFSDHLQTRRCVARILRGLIAQCGTAAIRHLISSMLGPIGHLSACEDLETALNGARALALLLQRNETLNTMMVGDEDGFGKILAMLDHPCPELRHEAVQCTAMVAEAVRFAPVVMERGAVAKICALVDTLADNVNYEGAALLFRNLCDLPKLTRDLSRMGAIESLLRCSAPSRPACQRLVLQAINNFLTHAERYLLDGKWPAIVARIVQPLLQGAATAGDIVEQTLKTLVRLCNTKDDCVAYTASAGAVPFLIDVEHRYHAAPGTVSDAAGRSARRLLLFMAEQEPSQVEFCRGGGLSLILRLLSSDVALMRKKASNACASLSLNGAVQDALIDAGCFHQLTAVRTDPCFPVRRKGMEAFLNMLQHGAVLERAVDDDEIVHSVFLMSKGGISKESKDRAAVVYAQLLQMRDRARQHRKSAPKRLPTEPTGESVH</sequence>
<comment type="subcellular location">
    <subcellularLocation>
        <location evidence="1">Vacuole membrane</location>
        <topology evidence="1">Lipid-anchor</topology>
    </subcellularLocation>
</comment>
<accession>A0A3P3YDL2</accession>
<reference evidence="11 12" key="1">
    <citation type="submission" date="2018-03" db="EMBL/GenBank/DDBJ databases">
        <authorList>
            <person name="Fogelqvist J."/>
        </authorList>
    </citation>
    <scope>NUCLEOTIDE SEQUENCE [LARGE SCALE GENOMIC DNA]</scope>
</reference>